<sequence length="95" mass="10720">MCGGLVQDDHAWRLEQQAGNGKPLLLTTRKTMATVSDYGLETVRKRLDQRPNLSCSTGFYDFLVRCIRFRVPKVCRNGVVKEMGILHDHSDGIAQ</sequence>
<dbReference type="AntiFam" id="ANF00142">
    <property type="entry name" value="Shadow ORF (opposite yadG)"/>
</dbReference>
<accession>A0A1J5PZH0</accession>
<gene>
    <name evidence="1" type="ORF">GALL_414500</name>
</gene>
<reference evidence="1" key="1">
    <citation type="submission" date="2016-10" db="EMBL/GenBank/DDBJ databases">
        <title>Sequence of Gallionella enrichment culture.</title>
        <authorList>
            <person name="Poehlein A."/>
            <person name="Muehling M."/>
            <person name="Daniel R."/>
        </authorList>
    </citation>
    <scope>NUCLEOTIDE SEQUENCE</scope>
</reference>
<comment type="caution">
    <text evidence="1">The sequence shown here is derived from an EMBL/GenBank/DDBJ whole genome shotgun (WGS) entry which is preliminary data.</text>
</comment>
<organism evidence="1">
    <name type="scientific">mine drainage metagenome</name>
    <dbReference type="NCBI Taxonomy" id="410659"/>
    <lineage>
        <taxon>unclassified sequences</taxon>
        <taxon>metagenomes</taxon>
        <taxon>ecological metagenomes</taxon>
    </lineage>
</organism>
<evidence type="ECO:0000313" key="1">
    <source>
        <dbReference type="EMBL" id="OIQ76865.1"/>
    </source>
</evidence>
<dbReference type="AlphaFoldDB" id="A0A1J5PZH0"/>
<proteinExistence type="predicted"/>
<protein>
    <submittedName>
        <fullName evidence="1">Uncharacterized protein</fullName>
    </submittedName>
</protein>
<dbReference type="EMBL" id="MLJW01001752">
    <property type="protein sequence ID" value="OIQ76865.1"/>
    <property type="molecule type" value="Genomic_DNA"/>
</dbReference>
<name>A0A1J5PZH0_9ZZZZ</name>